<dbReference type="KEGG" id="tpal:117652030"/>
<gene>
    <name evidence="2" type="primary">LOC117652030</name>
</gene>
<dbReference type="AlphaFoldDB" id="A0A6P9A3T8"/>
<accession>A0A6P9A3T8</accession>
<reference evidence="2" key="1">
    <citation type="submission" date="2025-08" db="UniProtKB">
        <authorList>
            <consortium name="RefSeq"/>
        </authorList>
    </citation>
    <scope>IDENTIFICATION</scope>
    <source>
        <tissue evidence="2">Total insect</tissue>
    </source>
</reference>
<evidence type="ECO:0000313" key="2">
    <source>
        <dbReference type="RefSeq" id="XP_034252553.1"/>
    </source>
</evidence>
<dbReference type="Pfam" id="PF06477">
    <property type="entry name" value="DUF1091"/>
    <property type="match status" value="1"/>
</dbReference>
<dbReference type="InParanoid" id="A0A6P9A3T8"/>
<proteinExistence type="predicted"/>
<sequence>MHQKRYIQSFLKYRINLCDYLRHENKPVLRAVKTYYKFPSSCPLFGYYKYENQRFEDMQPPFFPGPDNWKIVMNMTSEGISLLKETVTFHIERSKKKRGH</sequence>
<evidence type="ECO:0000313" key="1">
    <source>
        <dbReference type="Proteomes" id="UP000515158"/>
    </source>
</evidence>
<dbReference type="Proteomes" id="UP000515158">
    <property type="component" value="Unplaced"/>
</dbReference>
<protein>
    <submittedName>
        <fullName evidence="2">Uncharacterized protein LOC117652030</fullName>
    </submittedName>
</protein>
<dbReference type="RefSeq" id="XP_034252553.1">
    <property type="nucleotide sequence ID" value="XM_034396662.1"/>
</dbReference>
<organism evidence="2">
    <name type="scientific">Thrips palmi</name>
    <name type="common">Melon thrips</name>
    <dbReference type="NCBI Taxonomy" id="161013"/>
    <lineage>
        <taxon>Eukaryota</taxon>
        <taxon>Metazoa</taxon>
        <taxon>Ecdysozoa</taxon>
        <taxon>Arthropoda</taxon>
        <taxon>Hexapoda</taxon>
        <taxon>Insecta</taxon>
        <taxon>Pterygota</taxon>
        <taxon>Neoptera</taxon>
        <taxon>Paraneoptera</taxon>
        <taxon>Thysanoptera</taxon>
        <taxon>Terebrantia</taxon>
        <taxon>Thripoidea</taxon>
        <taxon>Thripidae</taxon>
        <taxon>Thrips</taxon>
    </lineage>
</organism>
<name>A0A6P9A3T8_THRPL</name>
<dbReference type="InterPro" id="IPR010512">
    <property type="entry name" value="DUF1091"/>
</dbReference>
<keyword evidence="1" id="KW-1185">Reference proteome</keyword>
<dbReference type="GeneID" id="117652030"/>